<sequence length="228" mass="26276">MEEVKLTFILLEVPWKVINCDVGPIDDILVTGEFDGWRAVQYHLELGMDGVYRSKIPVLEDHKDVIFKFQINGNFWTTLSSFETIWDNEGHLNNILSYKDCKFISENDIDENVTINEMGSTLDCREMSESTVSHAPHSTAVEENTLHKVIFSPRITTVDLDESKDDYINVSSNGELSSIENLELDMNEMEENVESTLQFTNRNEFSTDYKPLFNLVTVTKKMRTFLNK</sequence>
<dbReference type="InParanoid" id="A7TNN5"/>
<organism evidence="3">
    <name type="scientific">Vanderwaltozyma polyspora (strain ATCC 22028 / DSM 70294 / BCRC 21397 / CBS 2163 / NBRC 10782 / NRRL Y-8283 / UCD 57-17)</name>
    <name type="common">Kluyveromyces polysporus</name>
    <dbReference type="NCBI Taxonomy" id="436907"/>
    <lineage>
        <taxon>Eukaryota</taxon>
        <taxon>Fungi</taxon>
        <taxon>Dikarya</taxon>
        <taxon>Ascomycota</taxon>
        <taxon>Saccharomycotina</taxon>
        <taxon>Saccharomycetes</taxon>
        <taxon>Saccharomycetales</taxon>
        <taxon>Saccharomycetaceae</taxon>
        <taxon>Vanderwaltozyma</taxon>
    </lineage>
</organism>
<dbReference type="RefSeq" id="XP_001644010.1">
    <property type="nucleotide sequence ID" value="XM_001643960.1"/>
</dbReference>
<dbReference type="SUPFAM" id="SSF81296">
    <property type="entry name" value="E set domains"/>
    <property type="match status" value="1"/>
</dbReference>
<dbReference type="Proteomes" id="UP000000267">
    <property type="component" value="Unassembled WGS sequence"/>
</dbReference>
<evidence type="ECO:0000313" key="3">
    <source>
        <dbReference type="Proteomes" id="UP000000267"/>
    </source>
</evidence>
<dbReference type="GeneID" id="5544268"/>
<accession>A7TNN5</accession>
<keyword evidence="3" id="KW-1185">Reference proteome</keyword>
<dbReference type="KEGG" id="vpo:Kpol_1070p35"/>
<evidence type="ECO:0000256" key="1">
    <source>
        <dbReference type="SAM" id="Coils"/>
    </source>
</evidence>
<dbReference type="eggNOG" id="ENOG502S4ZU">
    <property type="taxonomic scope" value="Eukaryota"/>
</dbReference>
<dbReference type="OrthoDB" id="5873279at2759"/>
<gene>
    <name evidence="2" type="ORF">Kpol_1070p35</name>
</gene>
<dbReference type="AlphaFoldDB" id="A7TNN5"/>
<dbReference type="InterPro" id="IPR014756">
    <property type="entry name" value="Ig_E-set"/>
</dbReference>
<evidence type="ECO:0000313" key="2">
    <source>
        <dbReference type="EMBL" id="EDO16152.1"/>
    </source>
</evidence>
<dbReference type="HOGENOM" id="CLU_1210495_0_0_1"/>
<evidence type="ECO:0008006" key="4">
    <source>
        <dbReference type="Google" id="ProtNLM"/>
    </source>
</evidence>
<dbReference type="PhylomeDB" id="A7TNN5"/>
<dbReference type="OMA" id="VINDKKW"/>
<dbReference type="Gene3D" id="2.60.40.10">
    <property type="entry name" value="Immunoglobulins"/>
    <property type="match status" value="1"/>
</dbReference>
<proteinExistence type="predicted"/>
<feature type="coiled-coil region" evidence="1">
    <location>
        <begin position="172"/>
        <end position="199"/>
    </location>
</feature>
<protein>
    <recommendedName>
        <fullName evidence="4">AMP-activated protein kinase glycogen-binding domain-containing protein</fullName>
    </recommendedName>
</protein>
<dbReference type="EMBL" id="DS480432">
    <property type="protein sequence ID" value="EDO16152.1"/>
    <property type="molecule type" value="Genomic_DNA"/>
</dbReference>
<reference evidence="2 3" key="1">
    <citation type="journal article" date="2007" name="Proc. Natl. Acad. Sci. U.S.A.">
        <title>Independent sorting-out of thousands of duplicated gene pairs in two yeast species descended from a whole-genome duplication.</title>
        <authorList>
            <person name="Scannell D.R."/>
            <person name="Frank A.C."/>
            <person name="Conant G.C."/>
            <person name="Byrne K.P."/>
            <person name="Woolfit M."/>
            <person name="Wolfe K.H."/>
        </authorList>
    </citation>
    <scope>NUCLEOTIDE SEQUENCE [LARGE SCALE GENOMIC DNA]</scope>
    <source>
        <strain evidence="3">ATCC 22028 / DSM 70294 / BCRC 21397 / CBS 2163 / NBRC 10782 / NRRL Y-8283 / UCD 57-17</strain>
    </source>
</reference>
<name>A7TNN5_VANPO</name>
<dbReference type="FunCoup" id="A7TNN5">
    <property type="interactions" value="12"/>
</dbReference>
<dbReference type="InterPro" id="IPR013783">
    <property type="entry name" value="Ig-like_fold"/>
</dbReference>
<keyword evidence="1" id="KW-0175">Coiled coil</keyword>
<dbReference type="CDD" id="cd02859">
    <property type="entry name" value="E_set_AMPKbeta_like_N"/>
    <property type="match status" value="1"/>
</dbReference>